<accession>A0A024UE05</accession>
<feature type="domain" description="O-methyltransferase C-terminal" evidence="5">
    <location>
        <begin position="119"/>
        <end position="331"/>
    </location>
</feature>
<evidence type="ECO:0000256" key="1">
    <source>
        <dbReference type="ARBA" id="ARBA00022603"/>
    </source>
</evidence>
<dbReference type="OrthoDB" id="76844at2759"/>
<dbReference type="RefSeq" id="XP_008867088.1">
    <property type="nucleotide sequence ID" value="XM_008868866.1"/>
</dbReference>
<dbReference type="PANTHER" id="PTHR43712:SF2">
    <property type="entry name" value="O-METHYLTRANSFERASE CICE"/>
    <property type="match status" value="1"/>
</dbReference>
<feature type="active site" description="Proton acceptor" evidence="4">
    <location>
        <position position="253"/>
    </location>
</feature>
<dbReference type="GO" id="GO:0046983">
    <property type="term" value="F:protein dimerization activity"/>
    <property type="evidence" value="ECO:0007669"/>
    <property type="project" value="InterPro"/>
</dbReference>
<dbReference type="InterPro" id="IPR012967">
    <property type="entry name" value="COMT_dimerisation"/>
</dbReference>
<dbReference type="Pfam" id="PF00891">
    <property type="entry name" value="Methyltransf_2"/>
    <property type="match status" value="1"/>
</dbReference>
<dbReference type="InterPro" id="IPR036388">
    <property type="entry name" value="WH-like_DNA-bd_sf"/>
</dbReference>
<reference evidence="7" key="1">
    <citation type="submission" date="2013-12" db="EMBL/GenBank/DDBJ databases">
        <title>The Genome Sequence of Aphanomyces invadans NJM9701.</title>
        <authorList>
            <consortium name="The Broad Institute Genomics Platform"/>
            <person name="Russ C."/>
            <person name="Tyler B."/>
            <person name="van West P."/>
            <person name="Dieguez-Uribeondo J."/>
            <person name="Young S.K."/>
            <person name="Zeng Q."/>
            <person name="Gargeya S."/>
            <person name="Fitzgerald M."/>
            <person name="Abouelleil A."/>
            <person name="Alvarado L."/>
            <person name="Chapman S.B."/>
            <person name="Gainer-Dewar J."/>
            <person name="Goldberg J."/>
            <person name="Griggs A."/>
            <person name="Gujja S."/>
            <person name="Hansen M."/>
            <person name="Howarth C."/>
            <person name="Imamovic A."/>
            <person name="Ireland A."/>
            <person name="Larimer J."/>
            <person name="McCowan C."/>
            <person name="Murphy C."/>
            <person name="Pearson M."/>
            <person name="Poon T.W."/>
            <person name="Priest M."/>
            <person name="Roberts A."/>
            <person name="Saif S."/>
            <person name="Shea T."/>
            <person name="Sykes S."/>
            <person name="Wortman J."/>
            <person name="Nusbaum C."/>
            <person name="Birren B."/>
        </authorList>
    </citation>
    <scope>NUCLEOTIDE SEQUENCE [LARGE SCALE GENOMIC DNA]</scope>
    <source>
        <strain evidence="7">NJM9701</strain>
    </source>
</reference>
<dbReference type="PIRSF" id="PIRSF005739">
    <property type="entry name" value="O-mtase"/>
    <property type="match status" value="1"/>
</dbReference>
<dbReference type="STRING" id="157072.A0A024UE05"/>
<evidence type="ECO:0000256" key="3">
    <source>
        <dbReference type="ARBA" id="ARBA00022691"/>
    </source>
</evidence>
<organism evidence="7">
    <name type="scientific">Aphanomyces invadans</name>
    <dbReference type="NCBI Taxonomy" id="157072"/>
    <lineage>
        <taxon>Eukaryota</taxon>
        <taxon>Sar</taxon>
        <taxon>Stramenopiles</taxon>
        <taxon>Oomycota</taxon>
        <taxon>Saprolegniomycetes</taxon>
        <taxon>Saprolegniales</taxon>
        <taxon>Verrucalvaceae</taxon>
        <taxon>Aphanomyces</taxon>
    </lineage>
</organism>
<dbReference type="Gene3D" id="3.40.50.150">
    <property type="entry name" value="Vaccinia Virus protein VP39"/>
    <property type="match status" value="1"/>
</dbReference>
<keyword evidence="1" id="KW-0489">Methyltransferase</keyword>
<dbReference type="EMBL" id="KI913958">
    <property type="protein sequence ID" value="ETW04132.1"/>
    <property type="molecule type" value="Genomic_DNA"/>
</dbReference>
<gene>
    <name evidence="7" type="ORF">H310_04491</name>
</gene>
<dbReference type="InterPro" id="IPR036390">
    <property type="entry name" value="WH_DNA-bd_sf"/>
</dbReference>
<keyword evidence="2" id="KW-0808">Transferase</keyword>
<dbReference type="VEuPathDB" id="FungiDB:H310_04491"/>
<dbReference type="AlphaFoldDB" id="A0A024UE05"/>
<dbReference type="Pfam" id="PF08100">
    <property type="entry name" value="Dimerisation"/>
    <property type="match status" value="1"/>
</dbReference>
<dbReference type="GO" id="GO:0032259">
    <property type="term" value="P:methylation"/>
    <property type="evidence" value="ECO:0007669"/>
    <property type="project" value="UniProtKB-KW"/>
</dbReference>
<evidence type="ECO:0000256" key="2">
    <source>
        <dbReference type="ARBA" id="ARBA00022679"/>
    </source>
</evidence>
<dbReference type="GeneID" id="20081541"/>
<protein>
    <submittedName>
        <fullName evidence="7">Uncharacterized protein</fullName>
    </submittedName>
</protein>
<dbReference type="InterPro" id="IPR001077">
    <property type="entry name" value="COMT_C"/>
</dbReference>
<dbReference type="SUPFAM" id="SSF46785">
    <property type="entry name" value="Winged helix' DNA-binding domain"/>
    <property type="match status" value="1"/>
</dbReference>
<evidence type="ECO:0000259" key="5">
    <source>
        <dbReference type="Pfam" id="PF00891"/>
    </source>
</evidence>
<feature type="domain" description="O-methyltransferase dimerisation" evidence="6">
    <location>
        <begin position="30"/>
        <end position="93"/>
    </location>
</feature>
<dbReference type="InterPro" id="IPR029063">
    <property type="entry name" value="SAM-dependent_MTases_sf"/>
</dbReference>
<dbReference type="GO" id="GO:0008171">
    <property type="term" value="F:O-methyltransferase activity"/>
    <property type="evidence" value="ECO:0007669"/>
    <property type="project" value="InterPro"/>
</dbReference>
<dbReference type="Gene3D" id="1.10.287.1350">
    <property type="match status" value="1"/>
</dbReference>
<keyword evidence="3" id="KW-0949">S-adenosyl-L-methionine</keyword>
<sequence>MASPSPAPHAILLDKFNQVLAFRSVSAFGTLGVADFLGAHGPSSTATIAAALQLHASALFRMLRACANVGLVTQSSPHEKDAEFELTPIGSCLQSNVPGSLRSVLDAWAQPSHWQAFQHFETSIKTGQAATHAAYGSDIWTYYQQRPQEQATFAAAMSDLSRSAIAPILAAISLSNASMIVDVGGSHGDLLAAILTKASPQARGILFDLEDVIATAPAALAQNENGHQITPVAGNFFDSVPKGDVYLLKHVLHDWSDDECVAILKTIARHAPRGARVLVIELVLSSTVEPAAGIGGLLSPSIFMDVNMLSLSTGRERTAEQYAALYTTAGLHFSGVTPTPSPYAIVEGTVE</sequence>
<evidence type="ECO:0000313" key="7">
    <source>
        <dbReference type="EMBL" id="ETW04132.1"/>
    </source>
</evidence>
<evidence type="ECO:0000259" key="6">
    <source>
        <dbReference type="Pfam" id="PF08100"/>
    </source>
</evidence>
<dbReference type="eggNOG" id="KOG3178">
    <property type="taxonomic scope" value="Eukaryota"/>
</dbReference>
<dbReference type="SUPFAM" id="SSF53335">
    <property type="entry name" value="S-adenosyl-L-methionine-dependent methyltransferases"/>
    <property type="match status" value="1"/>
</dbReference>
<dbReference type="InterPro" id="IPR016461">
    <property type="entry name" value="COMT-like"/>
</dbReference>
<name>A0A024UE05_9STRA</name>
<dbReference type="PROSITE" id="PS51683">
    <property type="entry name" value="SAM_OMT_II"/>
    <property type="match status" value="1"/>
</dbReference>
<dbReference type="Gene3D" id="1.10.10.10">
    <property type="entry name" value="Winged helix-like DNA-binding domain superfamily/Winged helix DNA-binding domain"/>
    <property type="match status" value="1"/>
</dbReference>
<proteinExistence type="predicted"/>
<dbReference type="PANTHER" id="PTHR43712">
    <property type="entry name" value="PUTATIVE (AFU_ORTHOLOGUE AFUA_4G14580)-RELATED"/>
    <property type="match status" value="1"/>
</dbReference>
<evidence type="ECO:0000256" key="4">
    <source>
        <dbReference type="PIRSR" id="PIRSR005739-1"/>
    </source>
</evidence>